<feature type="domain" description="YjeF C-terminal" evidence="20">
    <location>
        <begin position="229"/>
        <end position="522"/>
    </location>
</feature>
<comment type="similarity">
    <text evidence="17">Belongs to the NnrD/CARKD family.</text>
</comment>
<dbReference type="GO" id="GO:0046872">
    <property type="term" value="F:metal ion binding"/>
    <property type="evidence" value="ECO:0007669"/>
    <property type="project" value="UniProtKB-UniRule"/>
</dbReference>
<comment type="function">
    <text evidence="14 19">Bifunctional enzyme that catalyzes the epimerization of the S- and R-forms of NAD(P)HX and the dehydration of the S-form of NAD(P)HX at the expense of ADP, which is converted to AMP. This allows the repair of both epimers of NAD(P)HX, a damaged form of NAD(P)H that is a result of enzymatic or heat-dependent hydration.</text>
</comment>
<evidence type="ECO:0000256" key="2">
    <source>
        <dbReference type="ARBA" id="ARBA00000909"/>
    </source>
</evidence>
<dbReference type="PIRSF" id="PIRSF017184">
    <property type="entry name" value="Nnr"/>
    <property type="match status" value="1"/>
</dbReference>
<dbReference type="InterPro" id="IPR029056">
    <property type="entry name" value="Ribokinase-like"/>
</dbReference>
<protein>
    <recommendedName>
        <fullName evidence="19">Bifunctional NAD(P)H-hydrate repair enzyme</fullName>
    </recommendedName>
    <alternativeName>
        <fullName evidence="19">Nicotinamide nucleotide repair protein</fullName>
    </alternativeName>
    <domain>
        <recommendedName>
            <fullName evidence="19">ADP-dependent (S)-NAD(P)H-hydrate dehydratase</fullName>
            <ecNumber evidence="19">4.2.1.136</ecNumber>
        </recommendedName>
        <alternativeName>
            <fullName evidence="19">ADP-dependent NAD(P)HX dehydratase</fullName>
        </alternativeName>
    </domain>
    <domain>
        <recommendedName>
            <fullName evidence="19">NAD(P)H-hydrate epimerase</fullName>
            <ecNumber evidence="19">5.1.99.6</ecNumber>
        </recommendedName>
    </domain>
</protein>
<dbReference type="Gene3D" id="3.40.50.10260">
    <property type="entry name" value="YjeF N-terminal domain"/>
    <property type="match status" value="1"/>
</dbReference>
<evidence type="ECO:0000256" key="1">
    <source>
        <dbReference type="ARBA" id="ARBA00000013"/>
    </source>
</evidence>
<evidence type="ECO:0000256" key="18">
    <source>
        <dbReference type="HAMAP-Rule" id="MF_01966"/>
    </source>
</evidence>
<gene>
    <name evidence="22" type="primary">nnr</name>
    <name evidence="17" type="synonym">nnrD</name>
    <name evidence="18" type="synonym">nnrE</name>
    <name evidence="22" type="ORF">MBBWO_05890</name>
</gene>
<comment type="similarity">
    <text evidence="3 19">In the N-terminal section; belongs to the NnrE/AIBP family.</text>
</comment>
<sequence>MDPIDMMITDINCECLGLSRLCLMESAGKSLAEEVGKIAVYTFSKPVKIAIFTGSGGNGGDGFVAARYLLNRGYDVDIYMLTDKDNIHSDNAKTNFEIITNMEPRLSHLTVHYLDTIEDVNNCDIAQSESFSEFIIVDAILGTGIKGELRPKVKRAVEVINKSNGLTVSVDVPSGMDPLTGEVSDVAVEPHYTISFHRVKTGIHLAGEDKVGGIVTCDIGIPIEAEYFMGYGDLLRLKNRPSKSHKGNNGKVLIVGGSKDYSGAPTIAGLSAISSGADLVYVAAPESASLAIKSTSPDLIVRSLEGDYLTSQHAEEILELVEEVDAVLLGPGASLNDETAKLFNILATKIKKPLVIDADALKLVDINLIKNNENVILTPHLFEFKTFFADKIKELAIDESKLKLSLAGTEFSSIDENISMFQQITKAIKGTVIIKGEYDLILSGNKFKINKTGNPGMTVGGTGDALSGLATSLLSQGLDTFNAAALAIYINGRAGDVAMNKQGYGFSATDLIGYIGAIMVNRW</sequence>
<comment type="caution">
    <text evidence="22">The sequence shown here is derived from an EMBL/GenBank/DDBJ whole genome shotgun (WGS) entry which is preliminary data.</text>
</comment>
<dbReference type="Gene3D" id="3.40.1190.20">
    <property type="match status" value="1"/>
</dbReference>
<evidence type="ECO:0000256" key="10">
    <source>
        <dbReference type="ARBA" id="ARBA00023027"/>
    </source>
</evidence>
<dbReference type="PANTHER" id="PTHR12592:SF0">
    <property type="entry name" value="ATP-DEPENDENT (S)-NAD(P)H-HYDRATE DEHYDRATASE"/>
    <property type="match status" value="1"/>
</dbReference>
<evidence type="ECO:0000256" key="11">
    <source>
        <dbReference type="ARBA" id="ARBA00023235"/>
    </source>
</evidence>
<evidence type="ECO:0000256" key="12">
    <source>
        <dbReference type="ARBA" id="ARBA00023239"/>
    </source>
</evidence>
<evidence type="ECO:0000256" key="15">
    <source>
        <dbReference type="ARBA" id="ARBA00048238"/>
    </source>
</evidence>
<dbReference type="SUPFAM" id="SSF53613">
    <property type="entry name" value="Ribokinase-like"/>
    <property type="match status" value="1"/>
</dbReference>
<dbReference type="InterPro" id="IPR030677">
    <property type="entry name" value="Nnr"/>
</dbReference>
<evidence type="ECO:0000256" key="17">
    <source>
        <dbReference type="HAMAP-Rule" id="MF_01965"/>
    </source>
</evidence>
<dbReference type="RefSeq" id="WP_116669395.1">
    <property type="nucleotide sequence ID" value="NZ_MZGU01000004.1"/>
</dbReference>
<feature type="binding site" evidence="18">
    <location>
        <position position="174"/>
    </location>
    <ligand>
        <name>K(+)</name>
        <dbReference type="ChEBI" id="CHEBI:29103"/>
    </ligand>
</feature>
<keyword evidence="8 17" id="KW-0521">NADP</keyword>
<feature type="binding site" evidence="18">
    <location>
        <position position="138"/>
    </location>
    <ligand>
        <name>K(+)</name>
        <dbReference type="ChEBI" id="CHEBI:29103"/>
    </ligand>
</feature>
<dbReference type="CDD" id="cd01171">
    <property type="entry name" value="YXKO-related"/>
    <property type="match status" value="1"/>
</dbReference>
<evidence type="ECO:0000256" key="9">
    <source>
        <dbReference type="ARBA" id="ARBA00022958"/>
    </source>
</evidence>
<dbReference type="OrthoDB" id="15148at2157"/>
<dbReference type="GO" id="GO:0110051">
    <property type="term" value="P:metabolite repair"/>
    <property type="evidence" value="ECO:0007669"/>
    <property type="project" value="TreeGrafter"/>
</dbReference>
<keyword evidence="5 18" id="KW-0479">Metal-binding</keyword>
<evidence type="ECO:0000259" key="20">
    <source>
        <dbReference type="PROSITE" id="PS51383"/>
    </source>
</evidence>
<dbReference type="GO" id="GO:0005524">
    <property type="term" value="F:ATP binding"/>
    <property type="evidence" value="ECO:0007669"/>
    <property type="project" value="UniProtKB-UniRule"/>
</dbReference>
<evidence type="ECO:0000256" key="19">
    <source>
        <dbReference type="PIRNR" id="PIRNR017184"/>
    </source>
</evidence>
<comment type="catalytic activity">
    <reaction evidence="16 17 19">
        <text>(6S)-NADPHX + ADP = AMP + phosphate + NADPH + H(+)</text>
        <dbReference type="Rhea" id="RHEA:32235"/>
        <dbReference type="ChEBI" id="CHEBI:15378"/>
        <dbReference type="ChEBI" id="CHEBI:43474"/>
        <dbReference type="ChEBI" id="CHEBI:57783"/>
        <dbReference type="ChEBI" id="CHEBI:64076"/>
        <dbReference type="ChEBI" id="CHEBI:456215"/>
        <dbReference type="ChEBI" id="CHEBI:456216"/>
        <dbReference type="EC" id="4.2.1.136"/>
    </reaction>
</comment>
<comment type="similarity">
    <text evidence="4 19">In the C-terminal section; belongs to the NnrD/CARKD family.</text>
</comment>
<feature type="binding site" evidence="17">
    <location>
        <position position="332"/>
    </location>
    <ligand>
        <name>(6S)-NADPHX</name>
        <dbReference type="ChEBI" id="CHEBI:64076"/>
    </ligand>
</feature>
<evidence type="ECO:0000256" key="5">
    <source>
        <dbReference type="ARBA" id="ARBA00022723"/>
    </source>
</evidence>
<dbReference type="PROSITE" id="PS51383">
    <property type="entry name" value="YJEF_C_3"/>
    <property type="match status" value="1"/>
</dbReference>
<comment type="cofactor">
    <cofactor evidence="18 19">
        <name>K(+)</name>
        <dbReference type="ChEBI" id="CHEBI:29103"/>
    </cofactor>
    <text evidence="18 19">Binds 1 potassium ion per subunit.</text>
</comment>
<evidence type="ECO:0000259" key="21">
    <source>
        <dbReference type="PROSITE" id="PS51385"/>
    </source>
</evidence>
<evidence type="ECO:0000256" key="7">
    <source>
        <dbReference type="ARBA" id="ARBA00022840"/>
    </source>
</evidence>
<comment type="catalytic activity">
    <reaction evidence="1 18 19">
        <text>(6R)-NADHX = (6S)-NADHX</text>
        <dbReference type="Rhea" id="RHEA:32215"/>
        <dbReference type="ChEBI" id="CHEBI:64074"/>
        <dbReference type="ChEBI" id="CHEBI:64075"/>
        <dbReference type="EC" id="5.1.99.6"/>
    </reaction>
</comment>
<reference evidence="22 23" key="1">
    <citation type="submission" date="2017-03" db="EMBL/GenBank/DDBJ databases">
        <title>Genome sequence of Methanobrevibacter wosei.</title>
        <authorList>
            <person name="Poehlein A."/>
            <person name="Seedorf H."/>
            <person name="Daniel R."/>
        </authorList>
    </citation>
    <scope>NUCLEOTIDE SEQUENCE [LARGE SCALE GENOMIC DNA]</scope>
    <source>
        <strain evidence="22 23">DSM 11979</strain>
    </source>
</reference>
<comment type="caution">
    <text evidence="17">Lacks conserved residue(s) required for the propagation of feature annotation.</text>
</comment>
<dbReference type="InterPro" id="IPR036652">
    <property type="entry name" value="YjeF_N_dom_sf"/>
</dbReference>
<evidence type="ECO:0000313" key="22">
    <source>
        <dbReference type="EMBL" id="PWB85743.1"/>
    </source>
</evidence>
<dbReference type="SUPFAM" id="SSF64153">
    <property type="entry name" value="YjeF N-terminal domain-like"/>
    <property type="match status" value="1"/>
</dbReference>
<evidence type="ECO:0000256" key="4">
    <source>
        <dbReference type="ARBA" id="ARBA00009524"/>
    </source>
</evidence>
<comment type="catalytic activity">
    <reaction evidence="15 17 19">
        <text>(6S)-NADHX + ADP = AMP + phosphate + NADH + H(+)</text>
        <dbReference type="Rhea" id="RHEA:32223"/>
        <dbReference type="ChEBI" id="CHEBI:15378"/>
        <dbReference type="ChEBI" id="CHEBI:43474"/>
        <dbReference type="ChEBI" id="CHEBI:57945"/>
        <dbReference type="ChEBI" id="CHEBI:64074"/>
        <dbReference type="ChEBI" id="CHEBI:456215"/>
        <dbReference type="ChEBI" id="CHEBI:456216"/>
        <dbReference type="EC" id="4.2.1.136"/>
    </reaction>
</comment>
<comment type="catalytic activity">
    <reaction evidence="2 18 19">
        <text>(6R)-NADPHX = (6S)-NADPHX</text>
        <dbReference type="Rhea" id="RHEA:32227"/>
        <dbReference type="ChEBI" id="CHEBI:64076"/>
        <dbReference type="ChEBI" id="CHEBI:64077"/>
        <dbReference type="EC" id="5.1.99.6"/>
    </reaction>
</comment>
<keyword evidence="11 18" id="KW-0413">Isomerase</keyword>
<dbReference type="AlphaFoldDB" id="A0A2U1S6J5"/>
<keyword evidence="7 17" id="KW-0067">ATP-binding</keyword>
<keyword evidence="9 18" id="KW-0630">Potassium</keyword>
<comment type="subunit">
    <text evidence="17">Homotetramer.</text>
</comment>
<feature type="binding site" evidence="18">
    <location>
        <position position="171"/>
    </location>
    <ligand>
        <name>(6S)-NADPHX</name>
        <dbReference type="ChEBI" id="CHEBI:64076"/>
    </ligand>
</feature>
<dbReference type="Pfam" id="PF01256">
    <property type="entry name" value="Carb_kinase"/>
    <property type="match status" value="1"/>
</dbReference>
<keyword evidence="12 17" id="KW-0456">Lyase</keyword>
<dbReference type="EC" id="5.1.99.6" evidence="19"/>
<dbReference type="EMBL" id="MZGU01000004">
    <property type="protein sequence ID" value="PWB85743.1"/>
    <property type="molecule type" value="Genomic_DNA"/>
</dbReference>
<dbReference type="GO" id="GO:0052856">
    <property type="term" value="F:NAD(P)HX epimerase activity"/>
    <property type="evidence" value="ECO:0007669"/>
    <property type="project" value="UniProtKB-UniRule"/>
</dbReference>
<feature type="binding site" evidence="18">
    <location>
        <begin position="142"/>
        <end position="148"/>
    </location>
    <ligand>
        <name>(6S)-NADPHX</name>
        <dbReference type="ChEBI" id="CHEBI:64076"/>
    </ligand>
</feature>
<feature type="binding site" evidence="18">
    <location>
        <position position="58"/>
    </location>
    <ligand>
        <name>K(+)</name>
        <dbReference type="ChEBI" id="CHEBI:29103"/>
    </ligand>
</feature>
<dbReference type="EC" id="4.2.1.136" evidence="19"/>
<dbReference type="InterPro" id="IPR000631">
    <property type="entry name" value="CARKD"/>
</dbReference>
<dbReference type="NCBIfam" id="TIGR00196">
    <property type="entry name" value="yjeF_cterm"/>
    <property type="match status" value="1"/>
</dbReference>
<organism evidence="22 23">
    <name type="scientific">Methanobrevibacter woesei</name>
    <dbReference type="NCBI Taxonomy" id="190976"/>
    <lineage>
        <taxon>Archaea</taxon>
        <taxon>Methanobacteriati</taxon>
        <taxon>Methanobacteriota</taxon>
        <taxon>Methanomada group</taxon>
        <taxon>Methanobacteria</taxon>
        <taxon>Methanobacteriales</taxon>
        <taxon>Methanobacteriaceae</taxon>
        <taxon>Methanobrevibacter</taxon>
    </lineage>
</organism>
<feature type="binding site" evidence="17">
    <location>
        <position position="264"/>
    </location>
    <ligand>
        <name>(6S)-NADPHX</name>
        <dbReference type="ChEBI" id="CHEBI:64076"/>
    </ligand>
</feature>
<keyword evidence="10 17" id="KW-0520">NAD</keyword>
<dbReference type="PANTHER" id="PTHR12592">
    <property type="entry name" value="ATP-DEPENDENT (S)-NAD(P)H-HYDRATE DEHYDRATASE FAMILY MEMBER"/>
    <property type="match status" value="1"/>
</dbReference>
<feature type="binding site" evidence="17">
    <location>
        <position position="464"/>
    </location>
    <ligand>
        <name>(6S)-NADPHX</name>
        <dbReference type="ChEBI" id="CHEBI:64076"/>
    </ligand>
</feature>
<evidence type="ECO:0000256" key="3">
    <source>
        <dbReference type="ARBA" id="ARBA00006001"/>
    </source>
</evidence>
<comment type="function">
    <text evidence="17">Catalyzes the dehydration of the S-form of NAD(P)HX at the expense of ADP, which is converted to AMP. Together with NAD(P)HX epimerase, which catalyzes the epimerization of the S- and R-forms, the enzyme allows the repair of both epimers of NAD(P)HX, a damaged form of NAD(P)H that is a result of enzymatic or heat-dependent hydration.</text>
</comment>
<feature type="binding site" evidence="17">
    <location>
        <position position="463"/>
    </location>
    <ligand>
        <name>AMP</name>
        <dbReference type="ChEBI" id="CHEBI:456215"/>
    </ligand>
</feature>
<dbReference type="Pfam" id="PF03853">
    <property type="entry name" value="YjeF_N"/>
    <property type="match status" value="1"/>
</dbReference>
<keyword evidence="13" id="KW-0511">Multifunctional enzyme</keyword>
<evidence type="ECO:0000313" key="23">
    <source>
        <dbReference type="Proteomes" id="UP000245577"/>
    </source>
</evidence>
<evidence type="ECO:0000256" key="16">
    <source>
        <dbReference type="ARBA" id="ARBA00049209"/>
    </source>
</evidence>
<dbReference type="InterPro" id="IPR004443">
    <property type="entry name" value="YjeF_N_dom"/>
</dbReference>
<dbReference type="Proteomes" id="UP000245577">
    <property type="component" value="Unassembled WGS sequence"/>
</dbReference>
<dbReference type="GO" id="GO:0046496">
    <property type="term" value="P:nicotinamide nucleotide metabolic process"/>
    <property type="evidence" value="ECO:0007669"/>
    <property type="project" value="UniProtKB-UniRule"/>
</dbReference>
<dbReference type="HAMAP" id="MF_01965">
    <property type="entry name" value="NADHX_dehydratase"/>
    <property type="match status" value="1"/>
</dbReference>
<proteinExistence type="inferred from homology"/>
<accession>A0A2U1S6J5</accession>
<feature type="domain" description="YjeF N-terminal" evidence="21">
    <location>
        <begin position="6"/>
        <end position="227"/>
    </location>
</feature>
<dbReference type="HAMAP" id="MF_01966">
    <property type="entry name" value="NADHX_epimerase"/>
    <property type="match status" value="1"/>
</dbReference>
<evidence type="ECO:0000256" key="13">
    <source>
        <dbReference type="ARBA" id="ARBA00023268"/>
    </source>
</evidence>
<comment type="cofactor">
    <cofactor evidence="17">
        <name>Mg(2+)</name>
        <dbReference type="ChEBI" id="CHEBI:18420"/>
    </cofactor>
</comment>
<evidence type="ECO:0000256" key="8">
    <source>
        <dbReference type="ARBA" id="ARBA00022857"/>
    </source>
</evidence>
<feature type="binding site" evidence="17">
    <location>
        <position position="380"/>
    </location>
    <ligand>
        <name>(6S)-NADPHX</name>
        <dbReference type="ChEBI" id="CHEBI:64076"/>
    </ligand>
</feature>
<keyword evidence="6 17" id="KW-0547">Nucleotide-binding</keyword>
<feature type="binding site" evidence="18">
    <location>
        <begin position="57"/>
        <end position="61"/>
    </location>
    <ligand>
        <name>(6S)-NADPHX</name>
        <dbReference type="ChEBI" id="CHEBI:64076"/>
    </ligand>
</feature>
<comment type="similarity">
    <text evidence="18">Belongs to the NnrE/AIBP family.</text>
</comment>
<dbReference type="NCBIfam" id="TIGR00197">
    <property type="entry name" value="yjeF_nterm"/>
    <property type="match status" value="1"/>
</dbReference>
<comment type="function">
    <text evidence="18">Catalyzes the epimerization of the S- and R-forms of NAD(P)HX, a damaged form of NAD(P)H that is a result of enzymatic or heat-dependent hydration. This is a prerequisite for the S-specific NAD(P)H-hydrate dehydratase to allow the repair of both epimers of NAD(P)HX.</text>
</comment>
<evidence type="ECO:0000256" key="14">
    <source>
        <dbReference type="ARBA" id="ARBA00025153"/>
    </source>
</evidence>
<dbReference type="GO" id="GO:0052855">
    <property type="term" value="F:ADP-dependent NAD(P)H-hydrate dehydratase activity"/>
    <property type="evidence" value="ECO:0007669"/>
    <property type="project" value="UniProtKB-UniRule"/>
</dbReference>
<name>A0A2U1S6J5_9EURY</name>
<evidence type="ECO:0000256" key="6">
    <source>
        <dbReference type="ARBA" id="ARBA00022741"/>
    </source>
</evidence>
<dbReference type="PROSITE" id="PS51385">
    <property type="entry name" value="YJEF_N"/>
    <property type="match status" value="1"/>
</dbReference>
<keyword evidence="23" id="KW-1185">Reference proteome</keyword>